<evidence type="ECO:0008006" key="3">
    <source>
        <dbReference type="Google" id="ProtNLM"/>
    </source>
</evidence>
<proteinExistence type="predicted"/>
<keyword evidence="2" id="KW-1185">Reference proteome</keyword>
<dbReference type="Proteomes" id="UP001269081">
    <property type="component" value="Unassembled WGS sequence"/>
</dbReference>
<dbReference type="SUPFAM" id="SSF56935">
    <property type="entry name" value="Porins"/>
    <property type="match status" value="1"/>
</dbReference>
<gene>
    <name evidence="1" type="ORF">J2W48_000048</name>
</gene>
<dbReference type="Gene3D" id="2.60.40.1120">
    <property type="entry name" value="Carboxypeptidase-like, regulatory domain"/>
    <property type="match status" value="1"/>
</dbReference>
<protein>
    <recommendedName>
        <fullName evidence="3">TonB-dependent receptor</fullName>
    </recommendedName>
</protein>
<name>A0ABU1Y1N0_9FLAO</name>
<evidence type="ECO:0000313" key="2">
    <source>
        <dbReference type="Proteomes" id="UP001269081"/>
    </source>
</evidence>
<dbReference type="InterPro" id="IPR008969">
    <property type="entry name" value="CarboxyPept-like_regulatory"/>
</dbReference>
<accession>A0ABU1Y1N0</accession>
<evidence type="ECO:0000313" key="1">
    <source>
        <dbReference type="EMBL" id="MDR7208127.1"/>
    </source>
</evidence>
<dbReference type="SUPFAM" id="SSF49464">
    <property type="entry name" value="Carboxypeptidase regulatory domain-like"/>
    <property type="match status" value="1"/>
</dbReference>
<comment type="caution">
    <text evidence="1">The sequence shown here is derived from an EMBL/GenBank/DDBJ whole genome shotgun (WGS) entry which is preliminary data.</text>
</comment>
<dbReference type="EMBL" id="JAVDWQ010000001">
    <property type="protein sequence ID" value="MDR7208127.1"/>
    <property type="molecule type" value="Genomic_DNA"/>
</dbReference>
<dbReference type="RefSeq" id="WP_310276298.1">
    <property type="nucleotide sequence ID" value="NZ_JAVDWQ010000001.1"/>
</dbReference>
<reference evidence="1 2" key="1">
    <citation type="submission" date="2023-07" db="EMBL/GenBank/DDBJ databases">
        <title>Sorghum-associated microbial communities from plants grown in Nebraska, USA.</title>
        <authorList>
            <person name="Schachtman D."/>
        </authorList>
    </citation>
    <scope>NUCLEOTIDE SEQUENCE [LARGE SCALE GENOMIC DNA]</scope>
    <source>
        <strain evidence="1 2">4129</strain>
    </source>
</reference>
<dbReference type="Pfam" id="PF13715">
    <property type="entry name" value="CarbopepD_reg_2"/>
    <property type="match status" value="1"/>
</dbReference>
<sequence>MLKIFILFFFTSISFSQVKTFVGVVSDDAGKPLGSANVIAKPLQKQASLKFAIADSKGRYRLELEKIVKYEITVSYIGYVEEVFILEPESTIENHNFKLKSSGENLKEIVIKHDFRPIVVKKDTLVFDVNSFANGNERKMKEILEKLPGVEVDKNGIVTVQGKKVTKMLVEGKSFFGGGSKLAVENIPADALDKIEVIDHFNEIGFMKQVSDSDDLAMNVKLKENKKKFVFGDIQVGSEVGAADNGFYLAHAALFYYEEKTNISFIGDINNVGKSTFTFDDLMRFSGGVSSFLSGRKPLTNLYSFSNDNTDVIQNKSQFSAFNFSHDFSSKLAISGFGILSKVFTASRVENKVEYLSNNTVDYENKSKNEENTSILGIGNVKLDYSPSNKEKWYYNGQYQSSTNDLMSTLNSVTNLGSNLFETINKADNSSVKQYIEWHKSYNENHTTTFVVNQAYDKITPKNKWFTSEPFLQGLIPLQNDKSYRIEQIKKSEVNSIDALFKHYWIINNSNHLYTNVGNNYESLDFKTSEKQILTDGSINDFASAGFGNDIKYKLNDTYIGLEYKFRIGKWINKSGLYLHWYHLNAIQNNVNYEVSKTLFQPQWNSDYEFNKSETLSFTYKLENQFPEANQLANRYTLQYYNSVYKGNALLQNEKYHSANLRYSKMNSYRGVNLNGMLNYSKKVKVIRDEVELDGINQFVSPVLTDNPETNIGFNGSFSKRIYRFNLKLNTRLSWFNYTQTINNIATANQRNNQNIGLVFKTAYKKWPDFSIGYTKGFSDFSGLTKSKYQTDAVKSAFETTLFKFLTFNIEYESLKNTNKTNQSNFYHMLNTSFFYQQKNSPLGFELTVNNLLDLKKKNSYSFSDYMITEQSTYILPRTILFTISYKL</sequence>
<organism evidence="1 2">
    <name type="scientific">Flavobacterium piscis</name>
    <dbReference type="NCBI Taxonomy" id="1114874"/>
    <lineage>
        <taxon>Bacteria</taxon>
        <taxon>Pseudomonadati</taxon>
        <taxon>Bacteroidota</taxon>
        <taxon>Flavobacteriia</taxon>
        <taxon>Flavobacteriales</taxon>
        <taxon>Flavobacteriaceae</taxon>
        <taxon>Flavobacterium</taxon>
    </lineage>
</organism>